<evidence type="ECO:0000256" key="2">
    <source>
        <dbReference type="SAM" id="Phobius"/>
    </source>
</evidence>
<gene>
    <name evidence="4" type="ORF">DPMN_116517</name>
</gene>
<keyword evidence="2" id="KW-1133">Transmembrane helix</keyword>
<dbReference type="InterPro" id="IPR036179">
    <property type="entry name" value="Ig-like_dom_sf"/>
</dbReference>
<dbReference type="AlphaFoldDB" id="A0A9D4KPZ6"/>
<feature type="transmembrane region" description="Helical" evidence="2">
    <location>
        <begin position="141"/>
        <end position="162"/>
    </location>
</feature>
<protein>
    <recommendedName>
        <fullName evidence="6">Immunoglobulin subtype domain-containing protein</fullName>
    </recommendedName>
</protein>
<name>A0A9D4KPZ6_DREPO</name>
<feature type="region of interest" description="Disordered" evidence="1">
    <location>
        <begin position="201"/>
        <end position="234"/>
    </location>
</feature>
<dbReference type="SUPFAM" id="SSF48726">
    <property type="entry name" value="Immunoglobulin"/>
    <property type="match status" value="1"/>
</dbReference>
<proteinExistence type="predicted"/>
<reference evidence="4" key="1">
    <citation type="journal article" date="2019" name="bioRxiv">
        <title>The Genome of the Zebra Mussel, Dreissena polymorpha: A Resource for Invasive Species Research.</title>
        <authorList>
            <person name="McCartney M.A."/>
            <person name="Auch B."/>
            <person name="Kono T."/>
            <person name="Mallez S."/>
            <person name="Zhang Y."/>
            <person name="Obille A."/>
            <person name="Becker A."/>
            <person name="Abrahante J.E."/>
            <person name="Garbe J."/>
            <person name="Badalamenti J.P."/>
            <person name="Herman A."/>
            <person name="Mangelson H."/>
            <person name="Liachko I."/>
            <person name="Sullivan S."/>
            <person name="Sone E.D."/>
            <person name="Koren S."/>
            <person name="Silverstein K.A.T."/>
            <person name="Beckman K.B."/>
            <person name="Gohl D.M."/>
        </authorList>
    </citation>
    <scope>NUCLEOTIDE SEQUENCE</scope>
    <source>
        <strain evidence="4">Duluth1</strain>
        <tissue evidence="4">Whole animal</tissue>
    </source>
</reference>
<keyword evidence="3" id="KW-0732">Signal</keyword>
<dbReference type="InterPro" id="IPR013783">
    <property type="entry name" value="Ig-like_fold"/>
</dbReference>
<evidence type="ECO:0000313" key="4">
    <source>
        <dbReference type="EMBL" id="KAH3843011.1"/>
    </source>
</evidence>
<evidence type="ECO:0000256" key="3">
    <source>
        <dbReference type="SAM" id="SignalP"/>
    </source>
</evidence>
<reference evidence="4" key="2">
    <citation type="submission" date="2020-11" db="EMBL/GenBank/DDBJ databases">
        <authorList>
            <person name="McCartney M.A."/>
            <person name="Auch B."/>
            <person name="Kono T."/>
            <person name="Mallez S."/>
            <person name="Becker A."/>
            <person name="Gohl D.M."/>
            <person name="Silverstein K.A.T."/>
            <person name="Koren S."/>
            <person name="Bechman K.B."/>
            <person name="Herman A."/>
            <person name="Abrahante J.E."/>
            <person name="Garbe J."/>
        </authorList>
    </citation>
    <scope>NUCLEOTIDE SEQUENCE</scope>
    <source>
        <strain evidence="4">Duluth1</strain>
        <tissue evidence="4">Whole animal</tissue>
    </source>
</reference>
<sequence length="234" mass="26631">MHKMLCCALVFILFFARTTQGASESFKVEYYKNITLPCNFTKFGITYPGLPWPFKKYWILPNATILDDTYAGDNKYTIIRPLNNFYDFYLHIREASDAEFGVYHCLMIWENVNYRMNAIRVAVNEEGPYYQKKLEEFERNVLIGSIAAGGVVLLIFIACAICHCRNWLKRKSEPNFDMFSGGSRRSGRPFQYEVTLGAEVGKESQGTSITSASQGNRAQKSAQVDSVISQSAKL</sequence>
<evidence type="ECO:0008006" key="6">
    <source>
        <dbReference type="Google" id="ProtNLM"/>
    </source>
</evidence>
<keyword evidence="2" id="KW-0812">Transmembrane</keyword>
<comment type="caution">
    <text evidence="4">The sequence shown here is derived from an EMBL/GenBank/DDBJ whole genome shotgun (WGS) entry which is preliminary data.</text>
</comment>
<keyword evidence="2" id="KW-0472">Membrane</keyword>
<accession>A0A9D4KPZ6</accession>
<feature type="compositionally biased region" description="Polar residues" evidence="1">
    <location>
        <begin position="204"/>
        <end position="234"/>
    </location>
</feature>
<keyword evidence="5" id="KW-1185">Reference proteome</keyword>
<feature type="signal peptide" evidence="3">
    <location>
        <begin position="1"/>
        <end position="21"/>
    </location>
</feature>
<evidence type="ECO:0000313" key="5">
    <source>
        <dbReference type="Proteomes" id="UP000828390"/>
    </source>
</evidence>
<dbReference type="EMBL" id="JAIWYP010000004">
    <property type="protein sequence ID" value="KAH3843011.1"/>
    <property type="molecule type" value="Genomic_DNA"/>
</dbReference>
<feature type="chain" id="PRO_5039732879" description="Immunoglobulin subtype domain-containing protein" evidence="3">
    <location>
        <begin position="22"/>
        <end position="234"/>
    </location>
</feature>
<dbReference type="Proteomes" id="UP000828390">
    <property type="component" value="Unassembled WGS sequence"/>
</dbReference>
<evidence type="ECO:0000256" key="1">
    <source>
        <dbReference type="SAM" id="MobiDB-lite"/>
    </source>
</evidence>
<dbReference type="Gene3D" id="2.60.40.10">
    <property type="entry name" value="Immunoglobulins"/>
    <property type="match status" value="1"/>
</dbReference>
<organism evidence="4 5">
    <name type="scientific">Dreissena polymorpha</name>
    <name type="common">Zebra mussel</name>
    <name type="synonym">Mytilus polymorpha</name>
    <dbReference type="NCBI Taxonomy" id="45954"/>
    <lineage>
        <taxon>Eukaryota</taxon>
        <taxon>Metazoa</taxon>
        <taxon>Spiralia</taxon>
        <taxon>Lophotrochozoa</taxon>
        <taxon>Mollusca</taxon>
        <taxon>Bivalvia</taxon>
        <taxon>Autobranchia</taxon>
        <taxon>Heteroconchia</taxon>
        <taxon>Euheterodonta</taxon>
        <taxon>Imparidentia</taxon>
        <taxon>Neoheterodontei</taxon>
        <taxon>Myida</taxon>
        <taxon>Dreissenoidea</taxon>
        <taxon>Dreissenidae</taxon>
        <taxon>Dreissena</taxon>
    </lineage>
</organism>